<feature type="transmembrane region" description="Helical" evidence="7">
    <location>
        <begin position="7"/>
        <end position="25"/>
    </location>
</feature>
<evidence type="ECO:0000256" key="1">
    <source>
        <dbReference type="ARBA" id="ARBA00004141"/>
    </source>
</evidence>
<reference evidence="9 10" key="2">
    <citation type="journal article" date="2020" name="Cell Rep.">
        <title>Acquisition and Adaptation of Ultra-small Parasitic Reduced Genome Bacteria to Mammalian Hosts.</title>
        <authorList>
            <person name="McLean J.S."/>
            <person name="Bor B."/>
            <person name="Kerns K.A."/>
            <person name="Liu Q."/>
            <person name="To T.T."/>
            <person name="Solden L."/>
            <person name="Hendrickson E.L."/>
            <person name="Wrighton K."/>
            <person name="Shi W."/>
            <person name="He X."/>
        </authorList>
    </citation>
    <scope>NUCLEOTIDE SEQUENCE [LARGE SCALE GENOMIC DNA]</scope>
    <source>
        <strain evidence="9 10">TM7_CMJM_G6_1_HOT_870</strain>
    </source>
</reference>
<keyword evidence="5 7" id="KW-1133">Transmembrane helix</keyword>
<gene>
    <name evidence="9" type="primary">epsL</name>
    <name evidence="9" type="ORF">G6CMJM_00594</name>
</gene>
<evidence type="ECO:0000313" key="9">
    <source>
        <dbReference type="EMBL" id="RYC72332.1"/>
    </source>
</evidence>
<evidence type="ECO:0000256" key="6">
    <source>
        <dbReference type="ARBA" id="ARBA00023136"/>
    </source>
</evidence>
<accession>A0ABY0FH88</accession>
<evidence type="ECO:0000259" key="8">
    <source>
        <dbReference type="Pfam" id="PF02397"/>
    </source>
</evidence>
<keyword evidence="10" id="KW-1185">Reference proteome</keyword>
<keyword evidence="6 7" id="KW-0472">Membrane</keyword>
<dbReference type="GO" id="GO:0016740">
    <property type="term" value="F:transferase activity"/>
    <property type="evidence" value="ECO:0007669"/>
    <property type="project" value="UniProtKB-KW"/>
</dbReference>
<dbReference type="InterPro" id="IPR017475">
    <property type="entry name" value="EPS_sugar_tfrase"/>
</dbReference>
<dbReference type="NCBIfam" id="TIGR03025">
    <property type="entry name" value="EPS_sugtrans"/>
    <property type="match status" value="1"/>
</dbReference>
<evidence type="ECO:0000256" key="7">
    <source>
        <dbReference type="SAM" id="Phobius"/>
    </source>
</evidence>
<feature type="transmembrane region" description="Helical" evidence="7">
    <location>
        <begin position="272"/>
        <end position="293"/>
    </location>
</feature>
<evidence type="ECO:0000256" key="5">
    <source>
        <dbReference type="ARBA" id="ARBA00022989"/>
    </source>
</evidence>
<comment type="similarity">
    <text evidence="2">Belongs to the bacterial sugar transferase family.</text>
</comment>
<protein>
    <submittedName>
        <fullName evidence="9">Sugar transferase EpsL</fullName>
        <ecNumber evidence="9">2.-.-.-</ecNumber>
    </submittedName>
</protein>
<dbReference type="EMBL" id="PRLK01000012">
    <property type="protein sequence ID" value="RYC72332.1"/>
    <property type="molecule type" value="Genomic_DNA"/>
</dbReference>
<evidence type="ECO:0000256" key="3">
    <source>
        <dbReference type="ARBA" id="ARBA00022679"/>
    </source>
</evidence>
<dbReference type="Pfam" id="PF02397">
    <property type="entry name" value="Bac_transf"/>
    <property type="match status" value="1"/>
</dbReference>
<dbReference type="InterPro" id="IPR003362">
    <property type="entry name" value="Bact_transf"/>
</dbReference>
<reference evidence="9 10" key="1">
    <citation type="journal article" date="2018" name="bioRxiv">
        <title>Evidence of independent acquisition and adaption of ultra-small bacteria to human hosts across the highly diverse yet reduced genomes of the phylum Saccharibacteria.</title>
        <authorList>
            <person name="McLean J.S."/>
            <person name="Bor B."/>
            <person name="To T.T."/>
            <person name="Liu Q."/>
            <person name="Kearns K.A."/>
            <person name="Solden L.M."/>
            <person name="Wrighton K.C."/>
            <person name="He X."/>
            <person name="Shi W."/>
        </authorList>
    </citation>
    <scope>NUCLEOTIDE SEQUENCE [LARGE SCALE GENOMIC DNA]</scope>
    <source>
        <strain evidence="9 10">TM7_CMJM_G6_1_HOT_870</strain>
    </source>
</reference>
<proteinExistence type="inferred from homology"/>
<dbReference type="PANTHER" id="PTHR30576">
    <property type="entry name" value="COLANIC BIOSYNTHESIS UDP-GLUCOSE LIPID CARRIER TRANSFERASE"/>
    <property type="match status" value="1"/>
</dbReference>
<feature type="domain" description="Bacterial sugar transferase" evidence="8">
    <location>
        <begin position="263"/>
        <end position="458"/>
    </location>
</feature>
<feature type="transmembrane region" description="Helical" evidence="7">
    <location>
        <begin position="37"/>
        <end position="62"/>
    </location>
</feature>
<evidence type="ECO:0000256" key="4">
    <source>
        <dbReference type="ARBA" id="ARBA00022692"/>
    </source>
</evidence>
<keyword evidence="3 9" id="KW-0808">Transferase</keyword>
<comment type="caution">
    <text evidence="9">The sequence shown here is derived from an EMBL/GenBank/DDBJ whole genome shotgun (WGS) entry which is preliminary data.</text>
</comment>
<comment type="subcellular location">
    <subcellularLocation>
        <location evidence="1">Membrane</location>
        <topology evidence="1">Multi-pass membrane protein</topology>
    </subcellularLocation>
</comment>
<sequence>MKLFLMISDVIAVILSFSLAYYYRIHFDGRPYFFDPHTMNFVVLIITLVPVWLIVNVMSGLYDRAIFLYRPREYGRVIVASVVSVMALVSYAFFTGDDVFPVRIIAIYFIAISFFAIILGRELVKLINRVLIRNGIGRQKVLIVGSNEKTTEMANFLIHNIDYGYDIAGIVAKSDFLPREKCPRHFSNFNEAVEQAEVDVIIQTDNNRSEIIYDYAIEKHISYMFLPNQDRLISQLNSVEIIGGLPVIDIKITKLFGAGQFWKRLMDITGSLIGIIIALPIMTIVAIIMKIIAPKDSIFFRQIRLTKFNKEFYIYKFRSQKAEYDGLTPEQAFEKMNKPELIKKYRENGDSLDDDPRVTKIGKFIRATSLDELPQLFNVLKGDISLVGPRALIPQEINQYKKKDIILAVKSGVTGLAQVSGRRDISFEERRRLDVYYVQNWSILLDIQIIFKTIASVIFRRGAK</sequence>
<dbReference type="Proteomes" id="UP001190925">
    <property type="component" value="Unassembled WGS sequence"/>
</dbReference>
<feature type="transmembrane region" description="Helical" evidence="7">
    <location>
        <begin position="100"/>
        <end position="119"/>
    </location>
</feature>
<feature type="transmembrane region" description="Helical" evidence="7">
    <location>
        <begin position="74"/>
        <end position="94"/>
    </location>
</feature>
<evidence type="ECO:0000256" key="2">
    <source>
        <dbReference type="ARBA" id="ARBA00006464"/>
    </source>
</evidence>
<organism evidence="9 10">
    <name type="scientific">Candidatus Nanogingivalis gingivitcus</name>
    <dbReference type="NCBI Taxonomy" id="2171992"/>
    <lineage>
        <taxon>Bacteria</taxon>
        <taxon>Candidatus Saccharimonadota</taxon>
        <taxon>Candidatus Nanosyncoccalia</taxon>
        <taxon>Candidatus Nanogingivales</taxon>
        <taxon>Candidatus Nanogingivalaceae</taxon>
        <taxon>Candidatus Nanogingivalis</taxon>
    </lineage>
</organism>
<keyword evidence="4 7" id="KW-0812">Transmembrane</keyword>
<name>A0ABY0FH88_9BACT</name>
<dbReference type="EC" id="2.-.-.-" evidence="9"/>
<dbReference type="Pfam" id="PF13727">
    <property type="entry name" value="CoA_binding_3"/>
    <property type="match status" value="1"/>
</dbReference>
<evidence type="ECO:0000313" key="10">
    <source>
        <dbReference type="Proteomes" id="UP001190925"/>
    </source>
</evidence>
<dbReference type="PANTHER" id="PTHR30576:SF0">
    <property type="entry name" value="UNDECAPRENYL-PHOSPHATE N-ACETYLGALACTOSAMINYL 1-PHOSPHATE TRANSFERASE-RELATED"/>
    <property type="match status" value="1"/>
</dbReference>